<dbReference type="GO" id="GO:0032259">
    <property type="term" value="P:methylation"/>
    <property type="evidence" value="ECO:0007669"/>
    <property type="project" value="UniProtKB-KW"/>
</dbReference>
<dbReference type="PANTHER" id="PTHR18895">
    <property type="entry name" value="HEMK METHYLTRANSFERASE"/>
    <property type="match status" value="1"/>
</dbReference>
<name>A0A6M1RCN6_9ACTN</name>
<dbReference type="AlphaFoldDB" id="A0A6M1RCN6"/>
<dbReference type="InterPro" id="IPR002052">
    <property type="entry name" value="DNA_methylase_N6_adenine_CS"/>
</dbReference>
<keyword evidence="1" id="KW-0489">Methyltransferase</keyword>
<gene>
    <name evidence="1" type="ORF">G5C66_21540</name>
</gene>
<comment type="caution">
    <text evidence="1">The sequence shown here is derived from an EMBL/GenBank/DDBJ whole genome shotgun (WGS) entry which is preliminary data.</text>
</comment>
<dbReference type="InterPro" id="IPR050320">
    <property type="entry name" value="N5-glutamine_MTase"/>
</dbReference>
<keyword evidence="2" id="KW-1185">Reference proteome</keyword>
<organism evidence="1 2">
    <name type="scientific">Nocardioides turkmenicus</name>
    <dbReference type="NCBI Taxonomy" id="2711220"/>
    <lineage>
        <taxon>Bacteria</taxon>
        <taxon>Bacillati</taxon>
        <taxon>Actinomycetota</taxon>
        <taxon>Actinomycetes</taxon>
        <taxon>Propionibacteriales</taxon>
        <taxon>Nocardioidaceae</taxon>
        <taxon>Nocardioides</taxon>
    </lineage>
</organism>
<dbReference type="GO" id="GO:0003676">
    <property type="term" value="F:nucleic acid binding"/>
    <property type="evidence" value="ECO:0007669"/>
    <property type="project" value="InterPro"/>
</dbReference>
<dbReference type="InterPro" id="IPR029063">
    <property type="entry name" value="SAM-dependent_MTases_sf"/>
</dbReference>
<sequence length="222" mass="23593">MTIRFGHLDIDFDDRVLTPRTWTVRQSEWAADLSADLPDGPMLELCSGAGQIGLLAAAMVGRRLVCVDADPAACAFTRANAERAGLAHLVDVREGSMDHALDPHERFVLVIADPPWVPTAQVRRYPEDPRTAIDGGADGMLVATTCLDTTARHLSPGGAAVLQLGTTDQADRVRQLVEGSDLSVQEVRGWPGEGVLVHLARAAAPSMAVPAAGYREPDGKVG</sequence>
<reference evidence="1 2" key="1">
    <citation type="submission" date="2020-02" db="EMBL/GenBank/DDBJ databases">
        <title>Whole-genome analyses of novel actinobacteria.</title>
        <authorList>
            <person name="Sahin N."/>
        </authorList>
    </citation>
    <scope>NUCLEOTIDE SEQUENCE [LARGE SCALE GENOMIC DNA]</scope>
    <source>
        <strain evidence="1 2">KC13</strain>
    </source>
</reference>
<keyword evidence="1" id="KW-0808">Transferase</keyword>
<dbReference type="Gene3D" id="3.40.50.150">
    <property type="entry name" value="Vaccinia Virus protein VP39"/>
    <property type="match status" value="1"/>
</dbReference>
<dbReference type="Proteomes" id="UP000483261">
    <property type="component" value="Unassembled WGS sequence"/>
</dbReference>
<evidence type="ECO:0000313" key="1">
    <source>
        <dbReference type="EMBL" id="NGN95309.1"/>
    </source>
</evidence>
<evidence type="ECO:0000313" key="2">
    <source>
        <dbReference type="Proteomes" id="UP000483261"/>
    </source>
</evidence>
<dbReference type="PANTHER" id="PTHR18895:SF74">
    <property type="entry name" value="MTRF1L RELEASE FACTOR GLUTAMINE METHYLTRANSFERASE"/>
    <property type="match status" value="1"/>
</dbReference>
<dbReference type="SUPFAM" id="SSF53335">
    <property type="entry name" value="S-adenosyl-L-methionine-dependent methyltransferases"/>
    <property type="match status" value="1"/>
</dbReference>
<dbReference type="PROSITE" id="PS00092">
    <property type="entry name" value="N6_MTASE"/>
    <property type="match status" value="1"/>
</dbReference>
<dbReference type="GO" id="GO:0008170">
    <property type="term" value="F:N-methyltransferase activity"/>
    <property type="evidence" value="ECO:0007669"/>
    <property type="project" value="UniProtKB-ARBA"/>
</dbReference>
<dbReference type="RefSeq" id="WP_165112977.1">
    <property type="nucleotide sequence ID" value="NZ_JAALAA010000022.1"/>
</dbReference>
<proteinExistence type="predicted"/>
<dbReference type="EMBL" id="JAALAA010000022">
    <property type="protein sequence ID" value="NGN95309.1"/>
    <property type="molecule type" value="Genomic_DNA"/>
</dbReference>
<dbReference type="Pfam" id="PF03602">
    <property type="entry name" value="Cons_hypoth95"/>
    <property type="match status" value="1"/>
</dbReference>
<dbReference type="CDD" id="cd02440">
    <property type="entry name" value="AdoMet_MTases"/>
    <property type="match status" value="1"/>
</dbReference>
<accession>A0A6M1RCN6</accession>
<protein>
    <submittedName>
        <fullName evidence="1">Class I SAM-dependent methyltransferase</fullName>
    </submittedName>
</protein>
<dbReference type="GO" id="GO:0008757">
    <property type="term" value="F:S-adenosylmethionine-dependent methyltransferase activity"/>
    <property type="evidence" value="ECO:0007669"/>
    <property type="project" value="UniProtKB-ARBA"/>
</dbReference>